<organism evidence="2 3">
    <name type="scientific">Legionella sainthelensi</name>
    <dbReference type="NCBI Taxonomy" id="28087"/>
    <lineage>
        <taxon>Bacteria</taxon>
        <taxon>Pseudomonadati</taxon>
        <taxon>Pseudomonadota</taxon>
        <taxon>Gammaproteobacteria</taxon>
        <taxon>Legionellales</taxon>
        <taxon>Legionellaceae</taxon>
        <taxon>Legionella</taxon>
    </lineage>
</organism>
<proteinExistence type="predicted"/>
<dbReference type="SUPFAM" id="SSF52266">
    <property type="entry name" value="SGNH hydrolase"/>
    <property type="match status" value="1"/>
</dbReference>
<dbReference type="OrthoDB" id="5659842at2"/>
<dbReference type="eggNOG" id="COG3240">
    <property type="taxonomic scope" value="Bacteria"/>
</dbReference>
<protein>
    <submittedName>
        <fullName evidence="2">Lipolytic enzyme, GDSL family</fullName>
    </submittedName>
</protein>
<dbReference type="EMBL" id="LNYV01000005">
    <property type="protein sequence ID" value="KTD59659.1"/>
    <property type="molecule type" value="Genomic_DNA"/>
</dbReference>
<dbReference type="InterPro" id="IPR001087">
    <property type="entry name" value="GDSL"/>
</dbReference>
<reference evidence="2 3" key="1">
    <citation type="submission" date="2015-11" db="EMBL/GenBank/DDBJ databases">
        <title>Genomic analysis of 38 Legionella species identifies large and diverse effector repertoires.</title>
        <authorList>
            <person name="Burstein D."/>
            <person name="Amaro F."/>
            <person name="Zusman T."/>
            <person name="Lifshitz Z."/>
            <person name="Cohen O."/>
            <person name="Gilbert J.A."/>
            <person name="Pupko T."/>
            <person name="Shuman H.A."/>
            <person name="Segal G."/>
        </authorList>
    </citation>
    <scope>NUCLEOTIDE SEQUENCE [LARGE SCALE GENOMIC DNA]</scope>
    <source>
        <strain evidence="2 3">Mt.St.Helens-4</strain>
    </source>
</reference>
<dbReference type="AlphaFoldDB" id="A0A0W0YRV1"/>
<dbReference type="PATRIC" id="fig|28087.4.peg.612"/>
<name>A0A0W0YRV1_9GAMM</name>
<dbReference type="InterPro" id="IPR051058">
    <property type="entry name" value="GDSL_Est/Lipase"/>
</dbReference>
<evidence type="ECO:0000256" key="1">
    <source>
        <dbReference type="ARBA" id="ARBA00022801"/>
    </source>
</evidence>
<comment type="caution">
    <text evidence="2">The sequence shown here is derived from an EMBL/GenBank/DDBJ whole genome shotgun (WGS) entry which is preliminary data.</text>
</comment>
<dbReference type="PANTHER" id="PTHR45648">
    <property type="entry name" value="GDSL LIPASE/ACYLHYDROLASE FAMILY PROTEIN (AFU_ORTHOLOGUE AFUA_4G14700)"/>
    <property type="match status" value="1"/>
</dbReference>
<dbReference type="PANTHER" id="PTHR45648:SF22">
    <property type="entry name" value="GDSL LIPASE_ACYLHYDROLASE FAMILY PROTEIN (AFU_ORTHOLOGUE AFUA_4G14700)"/>
    <property type="match status" value="1"/>
</dbReference>
<dbReference type="Gene3D" id="3.40.50.1110">
    <property type="entry name" value="SGNH hydrolase"/>
    <property type="match status" value="1"/>
</dbReference>
<dbReference type="InterPro" id="IPR036514">
    <property type="entry name" value="SGNH_hydro_sf"/>
</dbReference>
<sequence>MKNSKTESKKNITHFVVFGDSLSDGKNMAEKFSFLGSWVKGLWLKALGLDKSPNERFTNGYTWADSLRSTLISKFLNDDKIKKDSYHRFGKYNRDNADISDDILYQPPYSLNRYTVDDVTAELREVKRKPRIEDRDEGHLFAAKQEDTPEEVINPGHIVDCTDIADAAIAHRHKTNAQRAVLRKKMGFLNASTLQKSSDDISDQIITDPRYRKYIQEYYSLDDGRTGQYNGQNFFANYSQGGATSYDYSWKGLFLSLLAPFTAIKLFFTRLIVSNLSKQVDQFLVDLEKQEDYEDKERTLITVFSGANDLITVNSEPTKESANLAVQSNIDNLEKLIQQGFKNIVLCNLPDLSLTPRFQGTPSEGKAHEVTEYFNTQLEEKYKKLKEKYPSCSIDFFNINSVFTKIYTDVRDNPQSEYALYFDRKKLKEAYKDSTDYTMTPERTSPGSKHMFWDDVHPTATMHSLLMSEFYKNIDALSKYKISAPAEQSPEQLCKKFRQKYHEKLESSRFGFLHPNKELSINYKEPAKALNCILRFALDKNNKKADYIRAAMTDLGWWVNNEPNMCIPALADAMWILDSTLARKLEAKLDPHLQQSQFNSPQMMMEALNTGAARHKTIPPELVLPPEVEKKLKMMQKFPNKDKEGMLAKTKENTPFEIQESSTTDNTLTFG</sequence>
<accession>A0A0W0YRV1</accession>
<dbReference type="Proteomes" id="UP000054621">
    <property type="component" value="Unassembled WGS sequence"/>
</dbReference>
<dbReference type="Pfam" id="PF00657">
    <property type="entry name" value="Lipase_GDSL"/>
    <property type="match status" value="1"/>
</dbReference>
<dbReference type="STRING" id="28087.Lsai_0570"/>
<evidence type="ECO:0000313" key="2">
    <source>
        <dbReference type="EMBL" id="KTD59659.1"/>
    </source>
</evidence>
<gene>
    <name evidence="2" type="ORF">Lsai_0570</name>
</gene>
<dbReference type="GO" id="GO:0016788">
    <property type="term" value="F:hydrolase activity, acting on ester bonds"/>
    <property type="evidence" value="ECO:0007669"/>
    <property type="project" value="InterPro"/>
</dbReference>
<keyword evidence="1" id="KW-0378">Hydrolase</keyword>
<dbReference type="RefSeq" id="WP_027271517.1">
    <property type="nucleotide sequence ID" value="NZ_CAAAJE010000019.1"/>
</dbReference>
<evidence type="ECO:0000313" key="3">
    <source>
        <dbReference type="Proteomes" id="UP000054621"/>
    </source>
</evidence>